<evidence type="ECO:0000313" key="3">
    <source>
        <dbReference type="EMBL" id="WAU07232.1"/>
    </source>
</evidence>
<keyword evidence="2" id="KW-0732">Signal</keyword>
<dbReference type="InterPro" id="IPR006311">
    <property type="entry name" value="TAT_signal"/>
</dbReference>
<feature type="chain" id="PRO_5045622785" description="Secreted protein" evidence="2">
    <location>
        <begin position="35"/>
        <end position="307"/>
    </location>
</feature>
<dbReference type="EMBL" id="CP114203">
    <property type="protein sequence ID" value="WAU07232.1"/>
    <property type="molecule type" value="Genomic_DNA"/>
</dbReference>
<dbReference type="Proteomes" id="UP001210169">
    <property type="component" value="Chromosome"/>
</dbReference>
<evidence type="ECO:0000256" key="1">
    <source>
        <dbReference type="SAM" id="MobiDB-lite"/>
    </source>
</evidence>
<name>A0ABY7J7A7_STRNI</name>
<accession>A0ABY7J7A7</accession>
<proteinExistence type="predicted"/>
<feature type="signal peptide" evidence="2">
    <location>
        <begin position="1"/>
        <end position="34"/>
    </location>
</feature>
<keyword evidence="4" id="KW-1185">Reference proteome</keyword>
<organism evidence="3 4">
    <name type="scientific">Streptomyces nigrescens</name>
    <dbReference type="NCBI Taxonomy" id="1920"/>
    <lineage>
        <taxon>Bacteria</taxon>
        <taxon>Bacillati</taxon>
        <taxon>Actinomycetota</taxon>
        <taxon>Actinomycetes</taxon>
        <taxon>Kitasatosporales</taxon>
        <taxon>Streptomycetaceae</taxon>
        <taxon>Streptomyces</taxon>
    </lineage>
</organism>
<feature type="region of interest" description="Disordered" evidence="1">
    <location>
        <begin position="264"/>
        <end position="307"/>
    </location>
</feature>
<dbReference type="GeneID" id="301334971"/>
<protein>
    <recommendedName>
        <fullName evidence="5">Secreted protein</fullName>
    </recommendedName>
</protein>
<feature type="compositionally biased region" description="Basic and acidic residues" evidence="1">
    <location>
        <begin position="271"/>
        <end position="285"/>
    </location>
</feature>
<dbReference type="PROSITE" id="PS51318">
    <property type="entry name" value="TAT"/>
    <property type="match status" value="1"/>
</dbReference>
<evidence type="ECO:0000256" key="2">
    <source>
        <dbReference type="SAM" id="SignalP"/>
    </source>
</evidence>
<evidence type="ECO:0000313" key="4">
    <source>
        <dbReference type="Proteomes" id="UP001210169"/>
    </source>
</evidence>
<sequence>MLMQLPSRRNSFRLAATAAVAALAALAPAAGAVAATGAPHTAASGTRPAAHPDGGGQYVRTVKLADGVSLGKIYKLGEHHFRMEGFTNGSSFGSIEAGPARPYAAGNLNGMITALDNNGNVVSWIQRTSQGGGPHTEKLADGETVAKVSRLGPQRHKATLSLGGHVLGSVEAPAGDAPYGVTRIGGLWVVLDIDGGIASYVGPADPDRCTVTSTINSLLPTKGMTVELTNRPVPASGPNGPQAILKDKNGTVITSINFNHPENTEWGLKMTDTRTGHPKLLDRRPKGTSAPRVTPFPALPKGCPTGA</sequence>
<dbReference type="RefSeq" id="WP_277412301.1">
    <property type="nucleotide sequence ID" value="NZ_CP114203.1"/>
</dbReference>
<gene>
    <name evidence="3" type="ORF">STRNI_005820</name>
</gene>
<evidence type="ECO:0008006" key="5">
    <source>
        <dbReference type="Google" id="ProtNLM"/>
    </source>
</evidence>
<reference evidence="3 4" key="1">
    <citation type="submission" date="2022-12" db="EMBL/GenBank/DDBJ databases">
        <authorList>
            <person name="Ruckert C."/>
            <person name="Busche T."/>
            <person name="Kalinowski J."/>
            <person name="Wittmann C."/>
        </authorList>
    </citation>
    <scope>NUCLEOTIDE SEQUENCE [LARGE SCALE GENOMIC DNA]</scope>
    <source>
        <strain evidence="3 4">DSM 40276</strain>
    </source>
</reference>